<evidence type="ECO:0000313" key="3">
    <source>
        <dbReference type="EMBL" id="KAK6737473.1"/>
    </source>
</evidence>
<gene>
    <name evidence="3" type="primary">Necator_chrII.g7694</name>
    <name evidence="3" type="ORF">RB195_019900</name>
</gene>
<sequence>MRSKRRSGESDSSTHEERGDSAAMKLFPLITTAYACLLIQLLVIPSSGNSQALLNGSFNLNGHQWTQNILTTENMVHSRRLQRNAQNTVVSTTGAATTRAVVTAIKIVASEPATTSKPTTTTPTTSTRETTTPTTSTKTTTTTTTEKTTTTTTSTTTTTTTTITTTTTQKPTTTTTKRETTTRTTVTTTPTKETRPKIERSSKLHTVSAPSIAEETTEDWDFGSVPPEMSRERRNRGSKKKEKEETIPIIIISIVVVLLFVVLTTSVVITLVVYRHQKKKKLKQQKSVQKAVKKPRKMASQNLNVEKFTHVGPLVLDPKLKGPVVHAVEDTCGASAIQNVQFDPRLNEIVDIGSNIEVLKDNGQTTTEVTVDEKASVSVMKTLRLKHFQKALGKSRAKGDERRAGTPVTPAKAPQNGTPVARSVPRGVKK</sequence>
<proteinExistence type="predicted"/>
<evidence type="ECO:0008006" key="5">
    <source>
        <dbReference type="Google" id="ProtNLM"/>
    </source>
</evidence>
<evidence type="ECO:0000256" key="1">
    <source>
        <dbReference type="SAM" id="MobiDB-lite"/>
    </source>
</evidence>
<dbReference type="EMBL" id="JAVFWL010000002">
    <property type="protein sequence ID" value="KAK6737473.1"/>
    <property type="molecule type" value="Genomic_DNA"/>
</dbReference>
<feature type="compositionally biased region" description="Basic and acidic residues" evidence="1">
    <location>
        <begin position="192"/>
        <end position="202"/>
    </location>
</feature>
<protein>
    <recommendedName>
        <fullName evidence="5">Zonadhesin</fullName>
    </recommendedName>
</protein>
<feature type="transmembrane region" description="Helical" evidence="2">
    <location>
        <begin position="249"/>
        <end position="274"/>
    </location>
</feature>
<feature type="transmembrane region" description="Helical" evidence="2">
    <location>
        <begin position="26"/>
        <end position="44"/>
    </location>
</feature>
<feature type="compositionally biased region" description="Low complexity" evidence="1">
    <location>
        <begin position="182"/>
        <end position="191"/>
    </location>
</feature>
<comment type="caution">
    <text evidence="3">The sequence shown here is derived from an EMBL/GenBank/DDBJ whole genome shotgun (WGS) entry which is preliminary data.</text>
</comment>
<reference evidence="3 4" key="1">
    <citation type="submission" date="2023-08" db="EMBL/GenBank/DDBJ databases">
        <title>A Necator americanus chromosomal reference genome.</title>
        <authorList>
            <person name="Ilik V."/>
            <person name="Petrzelkova K.J."/>
            <person name="Pardy F."/>
            <person name="Fuh T."/>
            <person name="Niatou-Singa F.S."/>
            <person name="Gouil Q."/>
            <person name="Baker L."/>
            <person name="Ritchie M.E."/>
            <person name="Jex A.R."/>
            <person name="Gazzola D."/>
            <person name="Li H."/>
            <person name="Toshio Fujiwara R."/>
            <person name="Zhan B."/>
            <person name="Aroian R.V."/>
            <person name="Pafco B."/>
            <person name="Schwarz E.M."/>
        </authorList>
    </citation>
    <scope>NUCLEOTIDE SEQUENCE [LARGE SCALE GENOMIC DNA]</scope>
    <source>
        <strain evidence="3 4">Aroian</strain>
        <tissue evidence="3">Whole animal</tissue>
    </source>
</reference>
<feature type="compositionally biased region" description="Low complexity" evidence="1">
    <location>
        <begin position="113"/>
        <end position="175"/>
    </location>
</feature>
<feature type="region of interest" description="Disordered" evidence="1">
    <location>
        <begin position="392"/>
        <end position="430"/>
    </location>
</feature>
<dbReference type="Proteomes" id="UP001303046">
    <property type="component" value="Unassembled WGS sequence"/>
</dbReference>
<evidence type="ECO:0000313" key="4">
    <source>
        <dbReference type="Proteomes" id="UP001303046"/>
    </source>
</evidence>
<organism evidence="3 4">
    <name type="scientific">Necator americanus</name>
    <name type="common">Human hookworm</name>
    <dbReference type="NCBI Taxonomy" id="51031"/>
    <lineage>
        <taxon>Eukaryota</taxon>
        <taxon>Metazoa</taxon>
        <taxon>Ecdysozoa</taxon>
        <taxon>Nematoda</taxon>
        <taxon>Chromadorea</taxon>
        <taxon>Rhabditida</taxon>
        <taxon>Rhabditina</taxon>
        <taxon>Rhabditomorpha</taxon>
        <taxon>Strongyloidea</taxon>
        <taxon>Ancylostomatidae</taxon>
        <taxon>Bunostominae</taxon>
        <taxon>Necator</taxon>
    </lineage>
</organism>
<name>A0ABR1CGB2_NECAM</name>
<keyword evidence="4" id="KW-1185">Reference proteome</keyword>
<evidence type="ECO:0000256" key="2">
    <source>
        <dbReference type="SAM" id="Phobius"/>
    </source>
</evidence>
<keyword evidence="2" id="KW-1133">Transmembrane helix</keyword>
<keyword evidence="2" id="KW-0472">Membrane</keyword>
<feature type="region of interest" description="Disordered" evidence="1">
    <location>
        <begin position="113"/>
        <end position="242"/>
    </location>
</feature>
<keyword evidence="2" id="KW-0812">Transmembrane</keyword>
<accession>A0ABR1CGB2</accession>